<evidence type="ECO:0000256" key="1">
    <source>
        <dbReference type="ARBA" id="ARBA00022849"/>
    </source>
</evidence>
<dbReference type="Pfam" id="PF01451">
    <property type="entry name" value="LMWPc"/>
    <property type="match status" value="1"/>
</dbReference>
<keyword evidence="1" id="KW-0059">Arsenical resistance</keyword>
<proteinExistence type="predicted"/>
<dbReference type="InterPro" id="IPR023485">
    <property type="entry name" value="Ptyr_pPase"/>
</dbReference>
<evidence type="ECO:0000313" key="3">
    <source>
        <dbReference type="EMBL" id="PWK53875.1"/>
    </source>
</evidence>
<dbReference type="OrthoDB" id="9793058at2"/>
<reference evidence="3 4" key="1">
    <citation type="submission" date="2018-05" db="EMBL/GenBank/DDBJ databases">
        <title>Genomic Encyclopedia of Type Strains, Phase IV (KMG-IV): sequencing the most valuable type-strain genomes for metagenomic binning, comparative biology and taxonomic classification.</title>
        <authorList>
            <person name="Goeker M."/>
        </authorList>
    </citation>
    <scope>NUCLEOTIDE SEQUENCE [LARGE SCALE GENOMIC DNA]</scope>
    <source>
        <strain evidence="3 4">DSM 25350</strain>
    </source>
</reference>
<keyword evidence="4" id="KW-1185">Reference proteome</keyword>
<dbReference type="InterPro" id="IPR036196">
    <property type="entry name" value="Ptyr_pPase_sf"/>
</dbReference>
<evidence type="ECO:0000259" key="2">
    <source>
        <dbReference type="SMART" id="SM00226"/>
    </source>
</evidence>
<comment type="caution">
    <text evidence="3">The sequence shown here is derived from an EMBL/GenBank/DDBJ whole genome shotgun (WGS) entry which is preliminary data.</text>
</comment>
<gene>
    <name evidence="3" type="ORF">C8D97_102265</name>
</gene>
<dbReference type="PANTHER" id="PTHR43428:SF1">
    <property type="entry name" value="ARSENATE REDUCTASE"/>
    <property type="match status" value="1"/>
</dbReference>
<accession>A0A316G0J5</accession>
<dbReference type="SMART" id="SM00226">
    <property type="entry name" value="LMWPc"/>
    <property type="match status" value="1"/>
</dbReference>
<dbReference type="RefSeq" id="WP_109761942.1">
    <property type="nucleotide sequence ID" value="NZ_QGGU01000002.1"/>
</dbReference>
<dbReference type="Proteomes" id="UP000245790">
    <property type="component" value="Unassembled WGS sequence"/>
</dbReference>
<protein>
    <submittedName>
        <fullName evidence="3">Protein tyrosine phosphatase</fullName>
    </submittedName>
</protein>
<dbReference type="CDD" id="cd16345">
    <property type="entry name" value="LMWP_ArsC"/>
    <property type="match status" value="1"/>
</dbReference>
<sequence length="176" mass="19855">MYKLLYICTHNRCRSILSEAITNHYSNGLVHAESAGCSPCGAVHPLSLKYLVERDISIEGLRSQAIDEFEYYDPDIVITVCDSAARESCPIWFGDALRLHWGLPDPSKIENIVEAQSAFYQVISEIRNRTLAINALAKAQYDIQIFKDKFKKMVRKSPFVTLTHAVNNAGQQSFVN</sequence>
<evidence type="ECO:0000313" key="4">
    <source>
        <dbReference type="Proteomes" id="UP000245790"/>
    </source>
</evidence>
<dbReference type="GO" id="GO:0046685">
    <property type="term" value="P:response to arsenic-containing substance"/>
    <property type="evidence" value="ECO:0007669"/>
    <property type="project" value="UniProtKB-KW"/>
</dbReference>
<dbReference type="EMBL" id="QGGU01000002">
    <property type="protein sequence ID" value="PWK53875.1"/>
    <property type="molecule type" value="Genomic_DNA"/>
</dbReference>
<dbReference type="PANTHER" id="PTHR43428">
    <property type="entry name" value="ARSENATE REDUCTASE"/>
    <property type="match status" value="1"/>
</dbReference>
<name>A0A316G0J5_9GAMM</name>
<dbReference type="Gene3D" id="3.40.50.2300">
    <property type="match status" value="1"/>
</dbReference>
<feature type="domain" description="Phosphotyrosine protein phosphatase I" evidence="2">
    <location>
        <begin position="2"/>
        <end position="139"/>
    </location>
</feature>
<dbReference type="SUPFAM" id="SSF52788">
    <property type="entry name" value="Phosphotyrosine protein phosphatases I"/>
    <property type="match status" value="1"/>
</dbReference>
<organism evidence="3 4">
    <name type="scientific">Pleionea mediterranea</name>
    <dbReference type="NCBI Taxonomy" id="523701"/>
    <lineage>
        <taxon>Bacteria</taxon>
        <taxon>Pseudomonadati</taxon>
        <taxon>Pseudomonadota</taxon>
        <taxon>Gammaproteobacteria</taxon>
        <taxon>Oceanospirillales</taxon>
        <taxon>Pleioneaceae</taxon>
        <taxon>Pleionea</taxon>
    </lineage>
</organism>
<dbReference type="AlphaFoldDB" id="A0A316G0J5"/>